<reference evidence="2" key="1">
    <citation type="journal article" date="2018" name="Genome Biol.">
        <title>SKESA: strategic k-mer extension for scrupulous assemblies.</title>
        <authorList>
            <person name="Souvorov A."/>
            <person name="Agarwala R."/>
            <person name="Lipman D.J."/>
        </authorList>
    </citation>
    <scope>NUCLEOTIDE SEQUENCE</scope>
    <source>
        <strain evidence="1">MA.JE_S09-001004</strain>
        <strain evidence="2">MA.JE_S09-001704</strain>
    </source>
</reference>
<gene>
    <name evidence="1" type="ORF">G8A87_004672</name>
    <name evidence="2" type="ORF">G8N07_004639</name>
</gene>
<dbReference type="EMBL" id="DAAUZK010000019">
    <property type="protein sequence ID" value="HAF3904020.1"/>
    <property type="molecule type" value="Genomic_DNA"/>
</dbReference>
<reference evidence="2" key="2">
    <citation type="submission" date="2020-02" db="EMBL/GenBank/DDBJ databases">
        <authorList>
            <consortium name="NCBI Pathogen Detection Project"/>
        </authorList>
    </citation>
    <scope>NUCLEOTIDE SEQUENCE</scope>
    <source>
        <strain evidence="1">MA.JE_S09-001004</strain>
        <strain evidence="2">MA.JE_S09-001704</strain>
    </source>
</reference>
<evidence type="ECO:0000313" key="2">
    <source>
        <dbReference type="EMBL" id="HAF4209710.1"/>
    </source>
</evidence>
<evidence type="ECO:0000313" key="1">
    <source>
        <dbReference type="EMBL" id="HAF3904020.1"/>
    </source>
</evidence>
<accession>A0A746VQE0</accession>
<protein>
    <submittedName>
        <fullName evidence="2">Uncharacterized protein</fullName>
    </submittedName>
</protein>
<dbReference type="AlphaFoldDB" id="A0A746VQE0"/>
<sequence length="55" mass="6160">MDEGLICLLTFPPDRLKFMPTAIITVTELPGECFYSGITLGTTWKRNNDGRITLV</sequence>
<dbReference type="EMBL" id="DAAVCN010000017">
    <property type="protein sequence ID" value="HAF4209710.1"/>
    <property type="molecule type" value="Genomic_DNA"/>
</dbReference>
<name>A0A746VQE0_SALER</name>
<proteinExistence type="predicted"/>
<organism evidence="2">
    <name type="scientific">Salmonella enterica</name>
    <name type="common">Salmonella choleraesuis</name>
    <dbReference type="NCBI Taxonomy" id="28901"/>
    <lineage>
        <taxon>Bacteria</taxon>
        <taxon>Pseudomonadati</taxon>
        <taxon>Pseudomonadota</taxon>
        <taxon>Gammaproteobacteria</taxon>
        <taxon>Enterobacterales</taxon>
        <taxon>Enterobacteriaceae</taxon>
        <taxon>Salmonella</taxon>
    </lineage>
</organism>
<comment type="caution">
    <text evidence="2">The sequence shown here is derived from an EMBL/GenBank/DDBJ whole genome shotgun (WGS) entry which is preliminary data.</text>
</comment>